<keyword evidence="2 5" id="KW-1017">Isopeptide bond</keyword>
<protein>
    <recommendedName>
        <fullName evidence="5">Ubiquitin-related modifier 1 homolog</fullName>
    </recommendedName>
</protein>
<accession>A0A8T2UQU9</accession>
<evidence type="ECO:0000256" key="2">
    <source>
        <dbReference type="ARBA" id="ARBA00022499"/>
    </source>
</evidence>
<organism evidence="7 8">
    <name type="scientific">Ceratopteris richardii</name>
    <name type="common">Triangle waterfern</name>
    <dbReference type="NCBI Taxonomy" id="49495"/>
    <lineage>
        <taxon>Eukaryota</taxon>
        <taxon>Viridiplantae</taxon>
        <taxon>Streptophyta</taxon>
        <taxon>Embryophyta</taxon>
        <taxon>Tracheophyta</taxon>
        <taxon>Polypodiopsida</taxon>
        <taxon>Polypodiidae</taxon>
        <taxon>Polypodiales</taxon>
        <taxon>Pteridineae</taxon>
        <taxon>Pteridaceae</taxon>
        <taxon>Parkerioideae</taxon>
        <taxon>Ceratopteris</taxon>
    </lineage>
</organism>
<dbReference type="InterPro" id="IPR016155">
    <property type="entry name" value="Mopterin_synth/thiamin_S_b"/>
</dbReference>
<comment type="subcellular location">
    <subcellularLocation>
        <location evidence="5 6">Cytoplasm</location>
    </subcellularLocation>
</comment>
<name>A0A8T2UQU9_CERRI</name>
<comment type="pathway">
    <text evidence="5 6">tRNA modification; 5-methoxycarbonylmethyl-2-thiouridine-tRNA biosynthesis.</text>
</comment>
<dbReference type="PANTHER" id="PTHR14986">
    <property type="entry name" value="RURM1 PROTEIN"/>
    <property type="match status" value="1"/>
</dbReference>
<dbReference type="Gene3D" id="3.10.20.30">
    <property type="match status" value="1"/>
</dbReference>
<dbReference type="PIRSF" id="PIRSF037379">
    <property type="entry name" value="Ubiquitin-related_modifier_1"/>
    <property type="match status" value="1"/>
</dbReference>
<dbReference type="AlphaFoldDB" id="A0A8T2UQU9"/>
<comment type="function">
    <text evidence="5">Acts as a sulfur carrier required for 2-thiolation of mcm(5)S(2)U at tRNA wobble positions of cytosolic tRNA(Lys), tRNA(Glu) and tRNA(Gln). Serves as sulfur donor in tRNA 2-thiolation reaction by being thiocarboxylated (-COSH) at its C-terminus by MOCS3. The sulfur is then transferred to tRNA to form 2-thiolation of mcm(5)S(2)U. Also acts as a ubiquitin-like protein (UBL) that is covalently conjugated via an isopeptide bond to lysine residues of target proteins. The thiocarboxylated form serves as substrate for conjugation and oxidative stress specifically induces the formation of UBL-protein conjugates.</text>
</comment>
<keyword evidence="4 5" id="KW-0833">Ubl conjugation pathway</keyword>
<evidence type="ECO:0000256" key="1">
    <source>
        <dbReference type="ARBA" id="ARBA00022490"/>
    </source>
</evidence>
<gene>
    <name evidence="7" type="ORF">KP509_04G019200</name>
</gene>
<dbReference type="GO" id="GO:0005829">
    <property type="term" value="C:cytosol"/>
    <property type="evidence" value="ECO:0007669"/>
    <property type="project" value="UniProtKB-UniRule"/>
</dbReference>
<evidence type="ECO:0000256" key="6">
    <source>
        <dbReference type="RuleBase" id="RU361182"/>
    </source>
</evidence>
<evidence type="ECO:0000256" key="3">
    <source>
        <dbReference type="ARBA" id="ARBA00022694"/>
    </source>
</evidence>
<proteinExistence type="inferred from homology"/>
<dbReference type="SUPFAM" id="SSF54285">
    <property type="entry name" value="MoaD/ThiS"/>
    <property type="match status" value="1"/>
</dbReference>
<evidence type="ECO:0000313" key="7">
    <source>
        <dbReference type="EMBL" id="KAH7438537.1"/>
    </source>
</evidence>
<feature type="modified residue" description="1-thioglycine" evidence="5">
    <location>
        <position position="110"/>
    </location>
</feature>
<dbReference type="InterPro" id="IPR012675">
    <property type="entry name" value="Beta-grasp_dom_sf"/>
</dbReference>
<evidence type="ECO:0000256" key="4">
    <source>
        <dbReference type="ARBA" id="ARBA00022786"/>
    </source>
</evidence>
<dbReference type="CDD" id="cd01764">
    <property type="entry name" value="Ubl_Urm1"/>
    <property type="match status" value="1"/>
</dbReference>
<keyword evidence="1 5" id="KW-0963">Cytoplasm</keyword>
<evidence type="ECO:0000256" key="5">
    <source>
        <dbReference type="HAMAP-Rule" id="MF_03048"/>
    </source>
</evidence>
<comment type="PTM">
    <text evidence="5">C-terminal thiocarboxylation occurs in 2 steps, it is first acyl-adenylated (-COAMP) via the hesA/moeB/thiF part of the MOCS3/UBA4 homolog, then thiocarboxylated (-COSH) via the rhodanese domain of the MOCS3/UBA4 homolog.</text>
</comment>
<dbReference type="OrthoDB" id="10248987at2759"/>
<comment type="caution">
    <text evidence="7">The sequence shown here is derived from an EMBL/GenBank/DDBJ whole genome shotgun (WGS) entry which is preliminary data.</text>
</comment>
<keyword evidence="8" id="KW-1185">Reference proteome</keyword>
<reference evidence="7" key="1">
    <citation type="submission" date="2021-08" db="EMBL/GenBank/DDBJ databases">
        <title>WGS assembly of Ceratopteris richardii.</title>
        <authorList>
            <person name="Marchant D.B."/>
            <person name="Chen G."/>
            <person name="Jenkins J."/>
            <person name="Shu S."/>
            <person name="Leebens-Mack J."/>
            <person name="Grimwood J."/>
            <person name="Schmutz J."/>
            <person name="Soltis P."/>
            <person name="Soltis D."/>
            <person name="Chen Z.-H."/>
        </authorList>
    </citation>
    <scope>NUCLEOTIDE SEQUENCE</scope>
    <source>
        <strain evidence="7">Whitten #5841</strain>
        <tissue evidence="7">Leaf</tissue>
    </source>
</reference>
<keyword evidence="3 5" id="KW-0819">tRNA processing</keyword>
<dbReference type="Pfam" id="PF09138">
    <property type="entry name" value="Urm1"/>
    <property type="match status" value="1"/>
</dbReference>
<evidence type="ECO:0000313" key="8">
    <source>
        <dbReference type="Proteomes" id="UP000825935"/>
    </source>
</evidence>
<feature type="cross-link" description="Glycyl lysine isopeptide (Gly-Lys) (interchain with K-? in acceptor proteins)" evidence="5">
    <location>
        <position position="110"/>
    </location>
</feature>
<dbReference type="HAMAP" id="MF_03048">
    <property type="entry name" value="Urm1"/>
    <property type="match status" value="1"/>
</dbReference>
<dbReference type="GO" id="GO:0032447">
    <property type="term" value="P:protein urmylation"/>
    <property type="evidence" value="ECO:0007669"/>
    <property type="project" value="UniProtKB-UniRule"/>
</dbReference>
<dbReference type="GO" id="GO:0034227">
    <property type="term" value="P:tRNA thio-modification"/>
    <property type="evidence" value="ECO:0007669"/>
    <property type="project" value="UniProtKB-UniRule"/>
</dbReference>
<dbReference type="OMA" id="DYELQPN"/>
<dbReference type="EMBL" id="CM035409">
    <property type="protein sequence ID" value="KAH7438537.1"/>
    <property type="molecule type" value="Genomic_DNA"/>
</dbReference>
<sequence>MGTDSVESNDTVHLNLEFGGGLEILFGSIKCHSVDIPLNSGSEKLKMEHLLVWVRDNLLQERPEFFMKEKSVRPGVLVLINDCDWELCERLNATLENNDTVVFISTLHGG</sequence>
<comment type="similarity">
    <text evidence="5 6">Belongs to the URM1 family.</text>
</comment>
<dbReference type="Proteomes" id="UP000825935">
    <property type="component" value="Chromosome 4"/>
</dbReference>
<dbReference type="InterPro" id="IPR015221">
    <property type="entry name" value="Urm1"/>
</dbReference>
<dbReference type="GO" id="GO:0002098">
    <property type="term" value="P:tRNA wobble uridine modification"/>
    <property type="evidence" value="ECO:0007669"/>
    <property type="project" value="UniProtKB-UniRule"/>
</dbReference>